<dbReference type="RefSeq" id="WP_053427135.1">
    <property type="nucleotide sequence ID" value="NZ_LGUE01000001.1"/>
</dbReference>
<dbReference type="GO" id="GO:0005524">
    <property type="term" value="F:ATP binding"/>
    <property type="evidence" value="ECO:0007669"/>
    <property type="project" value="InterPro"/>
</dbReference>
<dbReference type="Proteomes" id="UP000037405">
    <property type="component" value="Unassembled WGS sequence"/>
</dbReference>
<dbReference type="PANTHER" id="PTHR42771:SF2">
    <property type="entry name" value="IRON(3+)-HYDROXAMATE IMPORT ATP-BINDING PROTEIN FHUC"/>
    <property type="match status" value="1"/>
</dbReference>
<dbReference type="GO" id="GO:0006826">
    <property type="term" value="P:iron ion transport"/>
    <property type="evidence" value="ECO:0007669"/>
    <property type="project" value="UniProtKB-KW"/>
</dbReference>
<dbReference type="GO" id="GO:0016887">
    <property type="term" value="F:ATP hydrolysis activity"/>
    <property type="evidence" value="ECO:0007669"/>
    <property type="project" value="InterPro"/>
</dbReference>
<name>A0A0M0GR08_9BACI</name>
<dbReference type="GO" id="GO:0006302">
    <property type="term" value="P:double-strand break repair"/>
    <property type="evidence" value="ECO:0007669"/>
    <property type="project" value="InterPro"/>
</dbReference>
<evidence type="ECO:0000256" key="7">
    <source>
        <dbReference type="ARBA" id="ARBA00023136"/>
    </source>
</evidence>
<dbReference type="Pfam" id="PF13175">
    <property type="entry name" value="AAA_15"/>
    <property type="match status" value="1"/>
</dbReference>
<dbReference type="InterPro" id="IPR003593">
    <property type="entry name" value="AAA+_ATPase"/>
</dbReference>
<feature type="domain" description="AAA+ ATPase" evidence="8">
    <location>
        <begin position="39"/>
        <end position="216"/>
    </location>
</feature>
<dbReference type="InterPro" id="IPR051535">
    <property type="entry name" value="Siderophore_ABC-ATPase"/>
</dbReference>
<keyword evidence="6" id="KW-0406">Ion transport</keyword>
<dbReference type="PATRIC" id="fig|189381.12.peg.1247"/>
<keyword evidence="2" id="KW-0813">Transport</keyword>
<evidence type="ECO:0000313" key="9">
    <source>
        <dbReference type="EMBL" id="KON91937.1"/>
    </source>
</evidence>
<gene>
    <name evidence="9" type="ORF">AF331_05555</name>
</gene>
<comment type="subcellular location">
    <subcellularLocation>
        <location evidence="1">Cell membrane</location>
        <topology evidence="1">Peripheral membrane protein</topology>
    </subcellularLocation>
</comment>
<dbReference type="EMBL" id="LGUE01000001">
    <property type="protein sequence ID" value="KON91937.1"/>
    <property type="molecule type" value="Genomic_DNA"/>
</dbReference>
<evidence type="ECO:0000256" key="1">
    <source>
        <dbReference type="ARBA" id="ARBA00004202"/>
    </source>
</evidence>
<dbReference type="AlphaFoldDB" id="A0A0M0GR08"/>
<keyword evidence="3" id="KW-1003">Cell membrane</keyword>
<dbReference type="GO" id="GO:0005886">
    <property type="term" value="C:plasma membrane"/>
    <property type="evidence" value="ECO:0007669"/>
    <property type="project" value="UniProtKB-SubCell"/>
</dbReference>
<dbReference type="InterPro" id="IPR027417">
    <property type="entry name" value="P-loop_NTPase"/>
</dbReference>
<keyword evidence="10" id="KW-1185">Reference proteome</keyword>
<evidence type="ECO:0000256" key="3">
    <source>
        <dbReference type="ARBA" id="ARBA00022475"/>
    </source>
</evidence>
<keyword evidence="5" id="KW-0408">Iron</keyword>
<comment type="caution">
    <text evidence="9">The sequence shown here is derived from an EMBL/GenBank/DDBJ whole genome shotgun (WGS) entry which is preliminary data.</text>
</comment>
<organism evidence="9 10">
    <name type="scientific">Rossellomorea marisflavi</name>
    <dbReference type="NCBI Taxonomy" id="189381"/>
    <lineage>
        <taxon>Bacteria</taxon>
        <taxon>Bacillati</taxon>
        <taxon>Bacillota</taxon>
        <taxon>Bacilli</taxon>
        <taxon>Bacillales</taxon>
        <taxon>Bacillaceae</taxon>
        <taxon>Rossellomorea</taxon>
    </lineage>
</organism>
<sequence length="249" mass="28695">MESFRYLKSIKLIREEVPTFDRYPFTIPSIRTLDELHLDRDVTFIVGENGMGKSTLLESIAVALGFNPEGGSLNLQFSTYDSHSELDQYLRIVRAPKKPDDGYFLRAESFYNVATQISKLDEDPFGPPIIDSYGGTSLHEQSHGEAFFSTFMNRFHGNGIYILDEPEAALSPLRQMAMLTRIHELIRQNSQFIIATHSPILMAYPSSTIIELCEDGMRKRDLEEVGHYRIMQQFFNDHERMIHHLLKDE</sequence>
<dbReference type="STRING" id="189381.GCA_900166615_03171"/>
<keyword evidence="4" id="KW-0410">Iron transport</keyword>
<dbReference type="OrthoDB" id="9784297at2"/>
<dbReference type="InterPro" id="IPR041685">
    <property type="entry name" value="AAA_GajA/Old/RecF-like"/>
</dbReference>
<dbReference type="Pfam" id="PF13476">
    <property type="entry name" value="AAA_23"/>
    <property type="match status" value="1"/>
</dbReference>
<proteinExistence type="predicted"/>
<evidence type="ECO:0000256" key="4">
    <source>
        <dbReference type="ARBA" id="ARBA00022496"/>
    </source>
</evidence>
<evidence type="ECO:0000313" key="10">
    <source>
        <dbReference type="Proteomes" id="UP000037405"/>
    </source>
</evidence>
<dbReference type="SUPFAM" id="SSF52540">
    <property type="entry name" value="P-loop containing nucleoside triphosphate hydrolases"/>
    <property type="match status" value="1"/>
</dbReference>
<evidence type="ECO:0000256" key="6">
    <source>
        <dbReference type="ARBA" id="ARBA00023065"/>
    </source>
</evidence>
<dbReference type="SMART" id="SM00382">
    <property type="entry name" value="AAA"/>
    <property type="match status" value="1"/>
</dbReference>
<reference evidence="10" key="1">
    <citation type="submission" date="2015-07" db="EMBL/GenBank/DDBJ databases">
        <title>Fjat-14235 jcm11544.</title>
        <authorList>
            <person name="Liu B."/>
            <person name="Wang J."/>
            <person name="Zhu Y."/>
            <person name="Liu G."/>
            <person name="Chen Q."/>
            <person name="Chen Z."/>
            <person name="Lan J."/>
            <person name="Che J."/>
            <person name="Ge C."/>
            <person name="Shi H."/>
            <person name="Pan Z."/>
            <person name="Liu X."/>
        </authorList>
    </citation>
    <scope>NUCLEOTIDE SEQUENCE [LARGE SCALE GENOMIC DNA]</scope>
    <source>
        <strain evidence="10">JCM 11544</strain>
    </source>
</reference>
<evidence type="ECO:0000256" key="2">
    <source>
        <dbReference type="ARBA" id="ARBA00022448"/>
    </source>
</evidence>
<evidence type="ECO:0000259" key="8">
    <source>
        <dbReference type="SMART" id="SM00382"/>
    </source>
</evidence>
<accession>A0A0M0GR08</accession>
<keyword evidence="7" id="KW-0472">Membrane</keyword>
<dbReference type="Gene3D" id="3.40.50.300">
    <property type="entry name" value="P-loop containing nucleotide triphosphate hydrolases"/>
    <property type="match status" value="2"/>
</dbReference>
<dbReference type="InterPro" id="IPR038729">
    <property type="entry name" value="Rad50/SbcC_AAA"/>
</dbReference>
<dbReference type="PANTHER" id="PTHR42771">
    <property type="entry name" value="IRON(3+)-HYDROXAMATE IMPORT ATP-BINDING PROTEIN FHUC"/>
    <property type="match status" value="1"/>
</dbReference>
<evidence type="ECO:0000256" key="5">
    <source>
        <dbReference type="ARBA" id="ARBA00023004"/>
    </source>
</evidence>
<protein>
    <submittedName>
        <fullName evidence="9">ATPase AAA</fullName>
    </submittedName>
</protein>